<dbReference type="Pfam" id="PF00702">
    <property type="entry name" value="Hydrolase"/>
    <property type="match status" value="1"/>
</dbReference>
<reference evidence="1" key="1">
    <citation type="journal article" date="2014" name="Int. J. Syst. Evol. Microbiol.">
        <title>Complete genome sequence of Corynebacterium casei LMG S-19264T (=DSM 44701T), isolated from a smear-ripened cheese.</title>
        <authorList>
            <consortium name="US DOE Joint Genome Institute (JGI-PGF)"/>
            <person name="Walter F."/>
            <person name="Albersmeier A."/>
            <person name="Kalinowski J."/>
            <person name="Ruckert C."/>
        </authorList>
    </citation>
    <scope>NUCLEOTIDE SEQUENCE</scope>
    <source>
        <strain evidence="1">CGMCC 1.16067</strain>
    </source>
</reference>
<dbReference type="RefSeq" id="WP_188780040.1">
    <property type="nucleotide sequence ID" value="NZ_BMKQ01000001.1"/>
</dbReference>
<dbReference type="Gene3D" id="1.10.150.240">
    <property type="entry name" value="Putative phosphatase, domain 2"/>
    <property type="match status" value="1"/>
</dbReference>
<dbReference type="PANTHER" id="PTHR43434:SF16">
    <property type="entry name" value="BLL8046 PROTEIN"/>
    <property type="match status" value="1"/>
</dbReference>
<sequence>MRFSLSGVDTVVLDVDGTLVDTVYHHVRTWGDAFDAVGVAVPSWRIHRAIGMGGDRLVAAVAGDEVETSYGDEVRSRHDEAFWALLDRVQPLPGAADLLRGLGDLGLRVVVASSGSAEQTRRLLATVEGNDRSDAVAANDDAEASKPDSQIVDVAVARVEGRKALVVGDAVYDMQAARRGGHRAVGVLTGGFGAQELLDAGADAVFETAVQLLAAVQNEARTGS</sequence>
<dbReference type="InterPro" id="IPR023198">
    <property type="entry name" value="PGP-like_dom2"/>
</dbReference>
<dbReference type="InterPro" id="IPR050155">
    <property type="entry name" value="HAD-like_hydrolase_sf"/>
</dbReference>
<proteinExistence type="predicted"/>
<dbReference type="EMBL" id="BMKQ01000001">
    <property type="protein sequence ID" value="GGF49784.1"/>
    <property type="molecule type" value="Genomic_DNA"/>
</dbReference>
<gene>
    <name evidence="1" type="ORF">GCM10011519_24680</name>
</gene>
<evidence type="ECO:0000313" key="1">
    <source>
        <dbReference type="EMBL" id="GGF49784.1"/>
    </source>
</evidence>
<dbReference type="AlphaFoldDB" id="A0A917F3L0"/>
<dbReference type="NCBIfam" id="TIGR01549">
    <property type="entry name" value="HAD-SF-IA-v1"/>
    <property type="match status" value="1"/>
</dbReference>
<dbReference type="SFLD" id="SFLDS00003">
    <property type="entry name" value="Haloacid_Dehalogenase"/>
    <property type="match status" value="1"/>
</dbReference>
<keyword evidence="2" id="KW-1185">Reference proteome</keyword>
<name>A0A917F3L0_9ACTN</name>
<reference evidence="1" key="2">
    <citation type="submission" date="2020-09" db="EMBL/GenBank/DDBJ databases">
        <authorList>
            <person name="Sun Q."/>
            <person name="Zhou Y."/>
        </authorList>
    </citation>
    <scope>NUCLEOTIDE SEQUENCE</scope>
    <source>
        <strain evidence="1">CGMCC 1.16067</strain>
    </source>
</reference>
<dbReference type="PANTHER" id="PTHR43434">
    <property type="entry name" value="PHOSPHOGLYCOLATE PHOSPHATASE"/>
    <property type="match status" value="1"/>
</dbReference>
<comment type="caution">
    <text evidence="1">The sequence shown here is derived from an EMBL/GenBank/DDBJ whole genome shotgun (WGS) entry which is preliminary data.</text>
</comment>
<accession>A0A917F3L0</accession>
<dbReference type="InterPro" id="IPR023214">
    <property type="entry name" value="HAD_sf"/>
</dbReference>
<protein>
    <submittedName>
        <fullName evidence="1">Haloacid dehalogenase</fullName>
    </submittedName>
</protein>
<dbReference type="SUPFAM" id="SSF56784">
    <property type="entry name" value="HAD-like"/>
    <property type="match status" value="1"/>
</dbReference>
<evidence type="ECO:0000313" key="2">
    <source>
        <dbReference type="Proteomes" id="UP000649179"/>
    </source>
</evidence>
<organism evidence="1 2">
    <name type="scientific">Marmoricola endophyticus</name>
    <dbReference type="NCBI Taxonomy" id="2040280"/>
    <lineage>
        <taxon>Bacteria</taxon>
        <taxon>Bacillati</taxon>
        <taxon>Actinomycetota</taxon>
        <taxon>Actinomycetes</taxon>
        <taxon>Propionibacteriales</taxon>
        <taxon>Nocardioidaceae</taxon>
        <taxon>Marmoricola</taxon>
    </lineage>
</organism>
<dbReference type="GO" id="GO:0006281">
    <property type="term" value="P:DNA repair"/>
    <property type="evidence" value="ECO:0007669"/>
    <property type="project" value="TreeGrafter"/>
</dbReference>
<dbReference type="Proteomes" id="UP000649179">
    <property type="component" value="Unassembled WGS sequence"/>
</dbReference>
<dbReference type="InterPro" id="IPR036412">
    <property type="entry name" value="HAD-like_sf"/>
</dbReference>
<dbReference type="GO" id="GO:0008967">
    <property type="term" value="F:phosphoglycolate phosphatase activity"/>
    <property type="evidence" value="ECO:0007669"/>
    <property type="project" value="TreeGrafter"/>
</dbReference>
<dbReference type="SFLD" id="SFLDG01129">
    <property type="entry name" value="C1.5:_HAD__Beta-PGM__Phosphata"/>
    <property type="match status" value="1"/>
</dbReference>
<dbReference type="InterPro" id="IPR006439">
    <property type="entry name" value="HAD-SF_hydro_IA"/>
</dbReference>
<dbReference type="GO" id="GO:0005829">
    <property type="term" value="C:cytosol"/>
    <property type="evidence" value="ECO:0007669"/>
    <property type="project" value="TreeGrafter"/>
</dbReference>
<dbReference type="Gene3D" id="3.40.50.1000">
    <property type="entry name" value="HAD superfamily/HAD-like"/>
    <property type="match status" value="1"/>
</dbReference>